<dbReference type="PANTHER" id="PTHR40980:SF3">
    <property type="entry name" value="TONB-DEPENDENT RECEPTOR-LIKE BETA-BARREL DOMAIN-CONTAINING PROTEIN"/>
    <property type="match status" value="1"/>
</dbReference>
<comment type="subcellular location">
    <subcellularLocation>
        <location evidence="1 8">Cell outer membrane</location>
        <topology evidence="1 8">Multi-pass membrane protein</topology>
    </subcellularLocation>
</comment>
<dbReference type="InterPro" id="IPR000531">
    <property type="entry name" value="Beta-barrel_TonB"/>
</dbReference>
<evidence type="ECO:0000256" key="1">
    <source>
        <dbReference type="ARBA" id="ARBA00004571"/>
    </source>
</evidence>
<dbReference type="InterPro" id="IPR010104">
    <property type="entry name" value="TonB_rcpt_bac"/>
</dbReference>
<dbReference type="Proteomes" id="UP001161064">
    <property type="component" value="Unassembled WGS sequence"/>
</dbReference>
<evidence type="ECO:0000259" key="11">
    <source>
        <dbReference type="Pfam" id="PF00593"/>
    </source>
</evidence>
<evidence type="ECO:0000256" key="4">
    <source>
        <dbReference type="ARBA" id="ARBA00022692"/>
    </source>
</evidence>
<feature type="signal peptide" evidence="10">
    <location>
        <begin position="1"/>
        <end position="29"/>
    </location>
</feature>
<dbReference type="PANTHER" id="PTHR40980">
    <property type="entry name" value="PLUG DOMAIN-CONTAINING PROTEIN"/>
    <property type="match status" value="1"/>
</dbReference>
<evidence type="ECO:0000256" key="7">
    <source>
        <dbReference type="ARBA" id="ARBA00023237"/>
    </source>
</evidence>
<feature type="chain" id="PRO_5046299770" evidence="10">
    <location>
        <begin position="30"/>
        <end position="980"/>
    </location>
</feature>
<dbReference type="InterPro" id="IPR039426">
    <property type="entry name" value="TonB-dep_rcpt-like"/>
</dbReference>
<sequence length="980" mass="107354">MVKYAQGIRLRTGVSVVALMLGSAGAAYAQSTPAAEPATPTSQEVDTIVVRGYRASVADALTTKRNSNLIIESITAQDIGEFPDKNIAESLQRLPGVQIDRENGQGTKVRIRGLDQNVVVLNNEIFLTGLELFRIGEGNFTQTDSLEGVPSDLIGGVDVYKSPQATLLEGGLGGIINLRTRSARTIKDGFLITGQARANQSENGETTPSGSLTTGYRVNDRFAILASVSYDKSNVITDALGGDNRGNWRLTDRPLSNGKVSNIWSPEYRYITKRDQDRERLAGSINVDFRLTDTIDVRFDWFHSNLTILTKEASLKFPFANENATYSASNLKIGANNVLESGTITANSAEGISFVQNGEAKTDNFQLSANWEINERLSVNVGAYQSQADYESTSGNNDVRYTQYGVRNGTKDGFIPNPTAPKTLVFDYINGEFPTFRPATPSAFTTPTSVFAKSHWVFGENSSIENTAYRADFTLDAPDKLDGLWTVHFGLRTGTRKVDSEYGRYLADYSGKGELSGLKFNQNWTPYGYFQDGAIGFKSCELPVNTPGRPKCSPPENGPRFGDSPALITPYQTAATNPNRFETVTVGGITALFQNRDQMKNALDWIKGLYPSTPFAFYRDPISSFKVEEKTNNGYLMLDVGRPSENYHINAGVRVIQTELTVNSSGSPTEPAYWGTDSWNGVLMNPVAERTVRDYTDVLPSVNAIYNFDEANKVRGSLARVVARQNLFQLGQGSQYDFTRVSTPGPNLDKFAFTNGSGGNPKLDPFRADQADLTLEHYFGRQGLVSVGVFYKSIDSFIQSNTVARAVKDGTVEGSTVGAFTQPTNGEGGSIQGVELSAQYDFSNGFGFTANYTYSDSKSPYSTDYEKYLPIPGVSKNAFNVTGYFEKNGYAAHLSYAWRDKALVGTFGFDKFVLGRYQAAYGQLDGQLAFDVTENFQITLEGSNLTGENATEYLQFENLPFRNLGGVTRFSLGGKFKFGS</sequence>
<feature type="domain" description="TonB-dependent receptor plug" evidence="12">
    <location>
        <begin position="64"/>
        <end position="174"/>
    </location>
</feature>
<keyword evidence="10" id="KW-0732">Signal</keyword>
<evidence type="ECO:0000256" key="10">
    <source>
        <dbReference type="SAM" id="SignalP"/>
    </source>
</evidence>
<gene>
    <name evidence="13" type="primary">iroN</name>
    <name evidence="13" type="ORF">PsB1_1956</name>
</gene>
<dbReference type="RefSeq" id="WP_284360938.1">
    <property type="nucleotide sequence ID" value="NZ_BPFZ01000014.1"/>
</dbReference>
<evidence type="ECO:0000256" key="6">
    <source>
        <dbReference type="ARBA" id="ARBA00023136"/>
    </source>
</evidence>
<dbReference type="Gene3D" id="2.170.130.10">
    <property type="entry name" value="TonB-dependent receptor, plug domain"/>
    <property type="match status" value="1"/>
</dbReference>
<protein>
    <submittedName>
        <fullName evidence="13">TonB-dependent receptor</fullName>
    </submittedName>
</protein>
<dbReference type="Gene3D" id="2.40.170.20">
    <property type="entry name" value="TonB-dependent receptor, beta-barrel domain"/>
    <property type="match status" value="1"/>
</dbReference>
<evidence type="ECO:0000313" key="13">
    <source>
        <dbReference type="EMBL" id="GIU67802.1"/>
    </source>
</evidence>
<keyword evidence="6 8" id="KW-0472">Membrane</keyword>
<evidence type="ECO:0000256" key="2">
    <source>
        <dbReference type="ARBA" id="ARBA00022448"/>
    </source>
</evidence>
<dbReference type="InterPro" id="IPR037066">
    <property type="entry name" value="Plug_dom_sf"/>
</dbReference>
<name>A0ABQ4PXP1_9PROT</name>
<evidence type="ECO:0000256" key="9">
    <source>
        <dbReference type="RuleBase" id="RU003357"/>
    </source>
</evidence>
<reference evidence="13" key="1">
    <citation type="submission" date="2021-05" db="EMBL/GenBank/DDBJ databases">
        <authorList>
            <person name="Tanabe Y."/>
        </authorList>
    </citation>
    <scope>NUCLEOTIDE SEQUENCE</scope>
    <source>
        <strain evidence="13">BOTRYCO-1</strain>
    </source>
</reference>
<keyword evidence="4 8" id="KW-0812">Transmembrane</keyword>
<keyword evidence="13" id="KW-0675">Receptor</keyword>
<reference evidence="13" key="2">
    <citation type="journal article" date="2023" name="ISME Commun">
        <title>Characterization of a bloom-associated alphaproteobacterial lineage, 'Candidatus Phycosocius': insights into freshwater algal-bacterial interactions.</title>
        <authorList>
            <person name="Tanabe Y."/>
            <person name="Yamaguchi H."/>
            <person name="Yoshida M."/>
            <person name="Kai A."/>
            <person name="Okazaki Y."/>
        </authorList>
    </citation>
    <scope>NUCLEOTIDE SEQUENCE</scope>
    <source>
        <strain evidence="13">BOTRYCO-1</strain>
    </source>
</reference>
<proteinExistence type="inferred from homology"/>
<dbReference type="Pfam" id="PF07715">
    <property type="entry name" value="Plug"/>
    <property type="match status" value="1"/>
</dbReference>
<dbReference type="PROSITE" id="PS52016">
    <property type="entry name" value="TONB_DEPENDENT_REC_3"/>
    <property type="match status" value="1"/>
</dbReference>
<feature type="domain" description="TonB-dependent receptor-like beta-barrel" evidence="11">
    <location>
        <begin position="432"/>
        <end position="945"/>
    </location>
</feature>
<comment type="caution">
    <text evidence="13">The sequence shown here is derived from an EMBL/GenBank/DDBJ whole genome shotgun (WGS) entry which is preliminary data.</text>
</comment>
<organism evidence="13 14">
    <name type="scientific">Candidatus Phycosocius spiralis</name>
    <dbReference type="NCBI Taxonomy" id="2815099"/>
    <lineage>
        <taxon>Bacteria</taxon>
        <taxon>Pseudomonadati</taxon>
        <taxon>Pseudomonadota</taxon>
        <taxon>Alphaproteobacteria</taxon>
        <taxon>Caulobacterales</taxon>
        <taxon>Caulobacterales incertae sedis</taxon>
        <taxon>Candidatus Phycosocius</taxon>
    </lineage>
</organism>
<comment type="similarity">
    <text evidence="8 9">Belongs to the TonB-dependent receptor family.</text>
</comment>
<evidence type="ECO:0000256" key="5">
    <source>
        <dbReference type="ARBA" id="ARBA00023077"/>
    </source>
</evidence>
<accession>A0ABQ4PXP1</accession>
<evidence type="ECO:0000313" key="14">
    <source>
        <dbReference type="Proteomes" id="UP001161064"/>
    </source>
</evidence>
<dbReference type="NCBIfam" id="TIGR01782">
    <property type="entry name" value="TonB-Xanth-Caul"/>
    <property type="match status" value="1"/>
</dbReference>
<evidence type="ECO:0000256" key="8">
    <source>
        <dbReference type="PROSITE-ProRule" id="PRU01360"/>
    </source>
</evidence>
<dbReference type="Pfam" id="PF00593">
    <property type="entry name" value="TonB_dep_Rec_b-barrel"/>
    <property type="match status" value="1"/>
</dbReference>
<keyword evidence="14" id="KW-1185">Reference proteome</keyword>
<dbReference type="SUPFAM" id="SSF56935">
    <property type="entry name" value="Porins"/>
    <property type="match status" value="1"/>
</dbReference>
<dbReference type="InterPro" id="IPR012910">
    <property type="entry name" value="Plug_dom"/>
</dbReference>
<keyword evidence="5 9" id="KW-0798">TonB box</keyword>
<evidence type="ECO:0000256" key="3">
    <source>
        <dbReference type="ARBA" id="ARBA00022452"/>
    </source>
</evidence>
<keyword evidence="7 8" id="KW-0998">Cell outer membrane</keyword>
<dbReference type="EMBL" id="BPFZ01000014">
    <property type="protein sequence ID" value="GIU67802.1"/>
    <property type="molecule type" value="Genomic_DNA"/>
</dbReference>
<keyword evidence="2 8" id="KW-0813">Transport</keyword>
<dbReference type="InterPro" id="IPR036942">
    <property type="entry name" value="Beta-barrel_TonB_sf"/>
</dbReference>
<keyword evidence="3 8" id="KW-1134">Transmembrane beta strand</keyword>
<evidence type="ECO:0000259" key="12">
    <source>
        <dbReference type="Pfam" id="PF07715"/>
    </source>
</evidence>